<dbReference type="EC" id="3.1.-.-" evidence="14"/>
<evidence type="ECO:0000256" key="14">
    <source>
        <dbReference type="HAMAP-Rule" id="MF_01452"/>
    </source>
</evidence>
<evidence type="ECO:0000313" key="16">
    <source>
        <dbReference type="EMBL" id="TCT16696.1"/>
    </source>
</evidence>
<dbReference type="Gene3D" id="3.90.320.10">
    <property type="match status" value="1"/>
</dbReference>
<dbReference type="NCBIfam" id="TIGR02773">
    <property type="entry name" value="addB_Gpos"/>
    <property type="match status" value="1"/>
</dbReference>
<name>A0A4R3MTR4_9BACI</name>
<keyword evidence="6 14" id="KW-0378">Hydrolase</keyword>
<evidence type="ECO:0000256" key="6">
    <source>
        <dbReference type="ARBA" id="ARBA00022801"/>
    </source>
</evidence>
<comment type="subunit">
    <text evidence="14">Heterodimer of AddA and AddB.</text>
</comment>
<evidence type="ECO:0000256" key="13">
    <source>
        <dbReference type="ARBA" id="ARBA00023204"/>
    </source>
</evidence>
<dbReference type="PANTHER" id="PTHR30591:SF1">
    <property type="entry name" value="RECBCD ENZYME SUBUNIT RECC"/>
    <property type="match status" value="1"/>
</dbReference>
<proteinExistence type="inferred from homology"/>
<keyword evidence="17" id="KW-1185">Reference proteome</keyword>
<dbReference type="GO" id="GO:0005524">
    <property type="term" value="F:ATP binding"/>
    <property type="evidence" value="ECO:0007669"/>
    <property type="project" value="UniProtKB-UniRule"/>
</dbReference>
<dbReference type="InterPro" id="IPR014017">
    <property type="entry name" value="DNA_helicase_UvrD-like_C"/>
</dbReference>
<organism evidence="16 17">
    <name type="scientific">Melghiribacillus thermohalophilus</name>
    <dbReference type="NCBI Taxonomy" id="1324956"/>
    <lineage>
        <taxon>Bacteria</taxon>
        <taxon>Bacillati</taxon>
        <taxon>Bacillota</taxon>
        <taxon>Bacilli</taxon>
        <taxon>Bacillales</taxon>
        <taxon>Bacillaceae</taxon>
        <taxon>Melghiribacillus</taxon>
    </lineage>
</organism>
<dbReference type="InterPro" id="IPR049035">
    <property type="entry name" value="ADDB_N"/>
</dbReference>
<keyword evidence="7 14" id="KW-0347">Helicase</keyword>
<dbReference type="HAMAP" id="MF_01452">
    <property type="entry name" value="AddB_type1"/>
    <property type="match status" value="1"/>
</dbReference>
<dbReference type="GO" id="GO:0003690">
    <property type="term" value="F:double-stranded DNA binding"/>
    <property type="evidence" value="ECO:0007669"/>
    <property type="project" value="UniProtKB-UniRule"/>
</dbReference>
<dbReference type="Proteomes" id="UP000294650">
    <property type="component" value="Unassembled WGS sequence"/>
</dbReference>
<dbReference type="GO" id="GO:0000724">
    <property type="term" value="P:double-strand break repair via homologous recombination"/>
    <property type="evidence" value="ECO:0007669"/>
    <property type="project" value="UniProtKB-UniRule"/>
</dbReference>
<evidence type="ECO:0000256" key="8">
    <source>
        <dbReference type="ARBA" id="ARBA00022839"/>
    </source>
</evidence>
<dbReference type="InterPro" id="IPR038726">
    <property type="entry name" value="PDDEXK_AddAB-type"/>
</dbReference>
<evidence type="ECO:0000259" key="15">
    <source>
        <dbReference type="PROSITE" id="PS51217"/>
    </source>
</evidence>
<keyword evidence="4 14" id="KW-0547">Nucleotide-binding</keyword>
<dbReference type="GO" id="GO:0046872">
    <property type="term" value="F:metal ion binding"/>
    <property type="evidence" value="ECO:0007669"/>
    <property type="project" value="UniProtKB-KW"/>
</dbReference>
<dbReference type="Pfam" id="PF21445">
    <property type="entry name" value="ADDB_N"/>
    <property type="match status" value="1"/>
</dbReference>
<keyword evidence="11 14" id="KW-0411">Iron-sulfur</keyword>
<comment type="cofactor">
    <cofactor evidence="14">
        <name>[4Fe-4S] cluster</name>
        <dbReference type="ChEBI" id="CHEBI:49883"/>
    </cofactor>
    <text evidence="14">Binds 1 [4Fe-4S] cluster.</text>
</comment>
<keyword evidence="3 14" id="KW-0479">Metal-binding</keyword>
<dbReference type="InterPro" id="IPR014140">
    <property type="entry name" value="DNA_helicase_suAddB"/>
</dbReference>
<evidence type="ECO:0000256" key="9">
    <source>
        <dbReference type="ARBA" id="ARBA00022840"/>
    </source>
</evidence>
<dbReference type="GO" id="GO:0008409">
    <property type="term" value="F:5'-3' exonuclease activity"/>
    <property type="evidence" value="ECO:0007669"/>
    <property type="project" value="UniProtKB-UniRule"/>
</dbReference>
<dbReference type="PANTHER" id="PTHR30591">
    <property type="entry name" value="RECBCD ENZYME SUBUNIT RECC"/>
    <property type="match status" value="1"/>
</dbReference>
<dbReference type="Pfam" id="PF12705">
    <property type="entry name" value="PDDEXK_1"/>
    <property type="match status" value="1"/>
</dbReference>
<keyword evidence="2 14" id="KW-0540">Nuclease</keyword>
<dbReference type="GO" id="GO:0051539">
    <property type="term" value="F:4 iron, 4 sulfur cluster binding"/>
    <property type="evidence" value="ECO:0007669"/>
    <property type="project" value="UniProtKB-KW"/>
</dbReference>
<evidence type="ECO:0000256" key="4">
    <source>
        <dbReference type="ARBA" id="ARBA00022741"/>
    </source>
</evidence>
<evidence type="ECO:0000256" key="3">
    <source>
        <dbReference type="ARBA" id="ARBA00022723"/>
    </source>
</evidence>
<comment type="miscellaneous">
    <text evidence="14">Despite having conserved helicase domains, this subunit does not have helicase activity.</text>
</comment>
<sequence length="1166" mass="136104">MALRFVIGRSGTDKSKFCLGEMERKLLDNPHGKPIIYLVPDQMTFQEEYELLRRGIINGSTRAHIFSFSRLAWRVFQETGGGVKKFISSTGIQMMLRKITEENKSDWQVFQKAIEKQGFMEKIEGMITEFKRYRITPEQLFELIDQMDAFRHKYQGEKTLQHKLKELASIYEQLTDALREHYIDSEDQLALLGEKIKKADFLDGADIYVNGFHRLTPQELFVVEALLKKAGRMTVTLTLDVVPEEEINDLDLFYQTKQTYLELRNMADASQVPIETMTVLHPEKEQLKGKPYFVHLEKHFDRHPVVPYEKNAPIVIREAVHPRAEVEGVAQEILRLVRDEQYRYRDIAVYIRQSEVYHELIQTIFEDYQIPVFVDEKRTMLNHPLIELIRSGLDAVESNWRYDAVFRLLKTDFIPSFDRLHPLSQDGIDELENYVLEFGIRSRSQWLSEEPWVYQRFRGFDVRKKTTKEIEKEERINRLRLQVTEALADFDRNIRSAKTVYEKCEAIYMWLEQLNVPSTLETWRDQYDENGQIERAREQEQVWDAVIQLLDEMVEMIGDEQVALSVFRQMLETGFESLQFAHVPPSMDHVIVATVDRSRTSSVQCAFLLGVNEGIWPLKPASESVISEEERELLTEHGVKLADSSTRKLLDDRFYVYLAFTSPSDYLWVSYTLADEEGNSRTPSPYIGRLKEMFPGADFHTLLEDEDEDDPLRFVSVPEKTRSVLTSQLARYLRGYPVHDAYWDALNWFLLDESRQAETKRIFMSLFYENKPKQLSKNTAEQIYPKQLKTSVSRLETFYRCQYQHFARYTLNLEERPVYKLDAPDIGQLFHEALKQITDWLFQEGRSFKELSKEEAEQYARKATNELSPILQHQILFSSNRYQYILQKLEQVVIRAAKILTDQAKRSEFTPAGVEVGFGPGQKLPPMVLPLKDGYELVLRGRIDRVDRADVNDQLFLRIIDYKSSRKDLSLTEVYYGLALQMLAYLDVILNHAEKWLGRGANPAGVLYFHVHNPMISDPESFSIEDIEKEMFKRFKMKGLLLEDEDIVKRMDTELDSGYSPVIPAGLKKNGGFYKRGSNTIDGSLLKGLQHYVRSLMKEAGISIVEGKIGLDPYKMKNQMACTYCSFRSLCQFDPTLEDNHFRILKDLRDEEVFSRLTGEKGDERE</sequence>
<dbReference type="Gene3D" id="6.10.140.1030">
    <property type="match status" value="1"/>
</dbReference>
<dbReference type="OrthoDB" id="9758506at2"/>
<dbReference type="Gene3D" id="3.40.50.300">
    <property type="entry name" value="P-loop containing nucleotide triphosphate hydrolases"/>
    <property type="match status" value="3"/>
</dbReference>
<gene>
    <name evidence="14" type="primary">addB</name>
    <name evidence="16" type="ORF">EDD68_13313</name>
</gene>
<dbReference type="PROSITE" id="PS51217">
    <property type="entry name" value="UVRD_HELICASE_CTER"/>
    <property type="match status" value="1"/>
</dbReference>
<keyword evidence="8 14" id="KW-0269">Exonuclease</keyword>
<evidence type="ECO:0000256" key="12">
    <source>
        <dbReference type="ARBA" id="ARBA00023125"/>
    </source>
</evidence>
<dbReference type="InterPro" id="IPR027417">
    <property type="entry name" value="P-loop_NTPase"/>
</dbReference>
<keyword evidence="5 14" id="KW-0227">DNA damage</keyword>
<comment type="similarity">
    <text evidence="14">Belongs to the helicase family. AddB/RexB type 1 subfamily.</text>
</comment>
<dbReference type="SUPFAM" id="SSF52540">
    <property type="entry name" value="P-loop containing nucleoside triphosphate hydrolases"/>
    <property type="match status" value="1"/>
</dbReference>
<feature type="binding site" evidence="14">
    <location>
        <position position="801"/>
    </location>
    <ligand>
        <name>[4Fe-4S] cluster</name>
        <dbReference type="ChEBI" id="CHEBI:49883"/>
    </ligand>
</feature>
<feature type="binding site" evidence="14">
    <location>
        <position position="1125"/>
    </location>
    <ligand>
        <name>[4Fe-4S] cluster</name>
        <dbReference type="ChEBI" id="CHEBI:49883"/>
    </ligand>
</feature>
<evidence type="ECO:0000313" key="17">
    <source>
        <dbReference type="Proteomes" id="UP000294650"/>
    </source>
</evidence>
<comment type="caution">
    <text evidence="16">The sequence shown here is derived from an EMBL/GenBank/DDBJ whole genome shotgun (WGS) entry which is preliminary data.</text>
</comment>
<evidence type="ECO:0000256" key="2">
    <source>
        <dbReference type="ARBA" id="ARBA00022722"/>
    </source>
</evidence>
<comment type="cofactor">
    <cofactor evidence="14">
        <name>Mg(2+)</name>
        <dbReference type="ChEBI" id="CHEBI:18420"/>
    </cofactor>
</comment>
<protein>
    <recommendedName>
        <fullName evidence="14">ATP-dependent helicase/deoxyribonuclease subunit B</fullName>
        <ecNumber evidence="14">3.1.-.-</ecNumber>
    </recommendedName>
    <alternativeName>
        <fullName evidence="14">ATP-dependent helicase/nuclease subunit AddB</fullName>
    </alternativeName>
</protein>
<reference evidence="16 17" key="1">
    <citation type="submission" date="2019-03" db="EMBL/GenBank/DDBJ databases">
        <title>Genomic Encyclopedia of Type Strains, Phase IV (KMG-IV): sequencing the most valuable type-strain genomes for metagenomic binning, comparative biology and taxonomic classification.</title>
        <authorList>
            <person name="Goeker M."/>
        </authorList>
    </citation>
    <scope>NUCLEOTIDE SEQUENCE [LARGE SCALE GENOMIC DNA]</scope>
    <source>
        <strain evidence="16 17">DSM 25894</strain>
    </source>
</reference>
<feature type="domain" description="UvrD-like helicase C-terminal" evidence="15">
    <location>
        <begin position="283"/>
        <end position="600"/>
    </location>
</feature>
<keyword evidence="1 14" id="KW-0004">4Fe-4S</keyword>
<keyword evidence="10 14" id="KW-0408">Iron</keyword>
<dbReference type="RefSeq" id="WP_132373159.1">
    <property type="nucleotide sequence ID" value="NZ_SMAN01000033.1"/>
</dbReference>
<dbReference type="AlphaFoldDB" id="A0A4R3MTR4"/>
<evidence type="ECO:0000256" key="1">
    <source>
        <dbReference type="ARBA" id="ARBA00022485"/>
    </source>
</evidence>
<dbReference type="EMBL" id="SMAN01000033">
    <property type="protein sequence ID" value="TCT16696.1"/>
    <property type="molecule type" value="Genomic_DNA"/>
</dbReference>
<keyword evidence="12 14" id="KW-0238">DNA-binding</keyword>
<accession>A0A4R3MTR4</accession>
<evidence type="ECO:0000256" key="5">
    <source>
        <dbReference type="ARBA" id="ARBA00022763"/>
    </source>
</evidence>
<keyword evidence="13 14" id="KW-0234">DNA repair</keyword>
<dbReference type="GO" id="GO:0004386">
    <property type="term" value="F:helicase activity"/>
    <property type="evidence" value="ECO:0007669"/>
    <property type="project" value="UniProtKB-KW"/>
</dbReference>
<feature type="binding site" evidence="14">
    <location>
        <position position="1122"/>
    </location>
    <ligand>
        <name>[4Fe-4S] cluster</name>
        <dbReference type="ChEBI" id="CHEBI:49883"/>
    </ligand>
</feature>
<evidence type="ECO:0000256" key="11">
    <source>
        <dbReference type="ARBA" id="ARBA00023014"/>
    </source>
</evidence>
<feature type="binding site" evidence="14">
    <location>
        <position position="1131"/>
    </location>
    <ligand>
        <name>[4Fe-4S] cluster</name>
        <dbReference type="ChEBI" id="CHEBI:49883"/>
    </ligand>
</feature>
<comment type="function">
    <text evidence="14">The heterodimer acts as both an ATP-dependent DNA helicase and an ATP-dependent, dual-direction single-stranded exonuclease. Recognizes the chi site generating a DNA molecule suitable for the initiation of homologous recombination. The AddB subunit has 5' -&gt; 3' nuclease activity but not helicase activity.</text>
</comment>
<dbReference type="InterPro" id="IPR011604">
    <property type="entry name" value="PDDEXK-like_dom_sf"/>
</dbReference>
<evidence type="ECO:0000256" key="10">
    <source>
        <dbReference type="ARBA" id="ARBA00023004"/>
    </source>
</evidence>
<keyword evidence="9 14" id="KW-0067">ATP-binding</keyword>
<evidence type="ECO:0000256" key="7">
    <source>
        <dbReference type="ARBA" id="ARBA00022806"/>
    </source>
</evidence>